<keyword evidence="2" id="KW-1185">Reference proteome</keyword>
<name>A0ABM7UME5_9LEPT</name>
<dbReference type="RefSeq" id="WP_109022547.1">
    <property type="nucleotide sequence ID" value="NZ_AP025028.1"/>
</dbReference>
<reference evidence="1 2" key="1">
    <citation type="submission" date="2021-08" db="EMBL/GenBank/DDBJ databases">
        <title>Complete genome sequence of Leptospira kobayashii strain E30.</title>
        <authorList>
            <person name="Nakao R."/>
            <person name="Nakamura S."/>
            <person name="Masuzawa T."/>
            <person name="Koizumi N."/>
        </authorList>
    </citation>
    <scope>NUCLEOTIDE SEQUENCE [LARGE SCALE GENOMIC DNA]</scope>
    <source>
        <strain evidence="1 2">E30</strain>
    </source>
</reference>
<dbReference type="Proteomes" id="UP000245263">
    <property type="component" value="Chromosome 1"/>
</dbReference>
<evidence type="ECO:0000313" key="1">
    <source>
        <dbReference type="EMBL" id="BDA80222.1"/>
    </source>
</evidence>
<dbReference type="Gene3D" id="2.30.30.40">
    <property type="entry name" value="SH3 Domains"/>
    <property type="match status" value="1"/>
</dbReference>
<organism evidence="1 2">
    <name type="scientific">Leptospira kobayashii</name>
    <dbReference type="NCBI Taxonomy" id="1917830"/>
    <lineage>
        <taxon>Bacteria</taxon>
        <taxon>Pseudomonadati</taxon>
        <taxon>Spirochaetota</taxon>
        <taxon>Spirochaetia</taxon>
        <taxon>Leptospirales</taxon>
        <taxon>Leptospiraceae</taxon>
        <taxon>Leptospira</taxon>
    </lineage>
</organism>
<proteinExistence type="predicted"/>
<accession>A0ABM7UME5</accession>
<protein>
    <recommendedName>
        <fullName evidence="3">SH3b domain-containing protein</fullName>
    </recommendedName>
</protein>
<evidence type="ECO:0000313" key="2">
    <source>
        <dbReference type="Proteomes" id="UP000245263"/>
    </source>
</evidence>
<gene>
    <name evidence="1" type="ORF">LPTSP3_g31520</name>
</gene>
<evidence type="ECO:0008006" key="3">
    <source>
        <dbReference type="Google" id="ProtNLM"/>
    </source>
</evidence>
<sequence length="287" mass="33963">MKKTNIMYILLLLGFVQSLKSQNVYIFGENVNLRENADEKSKSFKKISGKVNATLLGNFENNNSDYRIWSKIRLEDNLEGYVYSDFIYDSSINTPQINTIYPEIEFKYSDNNIILINKVNKAEIETLSTTKKIKYLNRTDQINQYLLITYSITDYEYLGFIYDLSKKKIVFELPENTIDLMTCGLQSISPHNLFLILDTGTSQNRQKYIIEISTWKFFTLNNIHSNLEWVAPKTFVYFETPKKNETKLPIRKVDKNNDKLQYVLQEKRIWNNGRIFRTTKTRYVFEE</sequence>
<dbReference type="EMBL" id="AP025028">
    <property type="protein sequence ID" value="BDA80222.1"/>
    <property type="molecule type" value="Genomic_DNA"/>
</dbReference>